<evidence type="ECO:0000313" key="3">
    <source>
        <dbReference type="Proteomes" id="UP000603453"/>
    </source>
</evidence>
<dbReference type="EMBL" id="JAEPRD010000024">
    <property type="protein sequence ID" value="KAG2207485.1"/>
    <property type="molecule type" value="Genomic_DNA"/>
</dbReference>
<dbReference type="Proteomes" id="UP000603453">
    <property type="component" value="Unassembled WGS sequence"/>
</dbReference>
<feature type="region of interest" description="Disordered" evidence="1">
    <location>
        <begin position="108"/>
        <end position="233"/>
    </location>
</feature>
<dbReference type="OrthoDB" id="2226573at2759"/>
<feature type="non-terminal residue" evidence="2">
    <location>
        <position position="1"/>
    </location>
</feature>
<protein>
    <submittedName>
        <fullName evidence="2">Uncharacterized protein</fullName>
    </submittedName>
</protein>
<dbReference type="AlphaFoldDB" id="A0A8H7V533"/>
<feature type="compositionally biased region" description="Basic and acidic residues" evidence="1">
    <location>
        <begin position="148"/>
        <end position="199"/>
    </location>
</feature>
<gene>
    <name evidence="2" type="ORF">INT47_004233</name>
</gene>
<evidence type="ECO:0000256" key="1">
    <source>
        <dbReference type="SAM" id="MobiDB-lite"/>
    </source>
</evidence>
<keyword evidence="3" id="KW-1185">Reference proteome</keyword>
<feature type="compositionally biased region" description="Basic and acidic residues" evidence="1">
    <location>
        <begin position="224"/>
        <end position="233"/>
    </location>
</feature>
<reference evidence="2" key="1">
    <citation type="submission" date="2020-12" db="EMBL/GenBank/DDBJ databases">
        <title>Metabolic potential, ecology and presence of endohyphal bacteria is reflected in genomic diversity of Mucoromycotina.</title>
        <authorList>
            <person name="Muszewska A."/>
            <person name="Okrasinska A."/>
            <person name="Steczkiewicz K."/>
            <person name="Drgas O."/>
            <person name="Orlowska M."/>
            <person name="Perlinska-Lenart U."/>
            <person name="Aleksandrzak-Piekarczyk T."/>
            <person name="Szatraj K."/>
            <person name="Zielenkiewicz U."/>
            <person name="Pilsyk S."/>
            <person name="Malc E."/>
            <person name="Mieczkowski P."/>
            <person name="Kruszewska J.S."/>
            <person name="Biernat P."/>
            <person name="Pawlowska J."/>
        </authorList>
    </citation>
    <scope>NUCLEOTIDE SEQUENCE</scope>
    <source>
        <strain evidence="2">WA0000017839</strain>
    </source>
</reference>
<organism evidence="2 3">
    <name type="scientific">Mucor saturninus</name>
    <dbReference type="NCBI Taxonomy" id="64648"/>
    <lineage>
        <taxon>Eukaryota</taxon>
        <taxon>Fungi</taxon>
        <taxon>Fungi incertae sedis</taxon>
        <taxon>Mucoromycota</taxon>
        <taxon>Mucoromycotina</taxon>
        <taxon>Mucoromycetes</taxon>
        <taxon>Mucorales</taxon>
        <taxon>Mucorineae</taxon>
        <taxon>Mucoraceae</taxon>
        <taxon>Mucor</taxon>
    </lineage>
</organism>
<proteinExistence type="predicted"/>
<evidence type="ECO:0000313" key="2">
    <source>
        <dbReference type="EMBL" id="KAG2207485.1"/>
    </source>
</evidence>
<accession>A0A8H7V533</accession>
<sequence>MPDEKDEVPVGQNKSIGSRIKQLAQDIYRVEQAEDTEGFGDAHSAKAEGKYAMTADDLKKMKEAPMILNAASKEQLSEGDYVVKLWSRIFSAVFDDSEEDIFCNWGNTVPVSSSAEKRSQDGNDCAIGDKVDLRGKQNKGGKTDDDEGGKTDDDEGGKTDDDEGGKTDDDEGGKTDDDEYGKIDDDEYGKIDDDEGSKTDDDENGDADDNEDSKTDDDECGNADDDKGGKTDD</sequence>
<feature type="compositionally biased region" description="Acidic residues" evidence="1">
    <location>
        <begin position="200"/>
        <end position="223"/>
    </location>
</feature>
<comment type="caution">
    <text evidence="2">The sequence shown here is derived from an EMBL/GenBank/DDBJ whole genome shotgun (WGS) entry which is preliminary data.</text>
</comment>
<feature type="compositionally biased region" description="Basic and acidic residues" evidence="1">
    <location>
        <begin position="115"/>
        <end position="135"/>
    </location>
</feature>
<name>A0A8H7V533_9FUNG</name>